<protein>
    <recommendedName>
        <fullName evidence="3">XPG N-terminal domain-containing protein</fullName>
    </recommendedName>
</protein>
<dbReference type="Proteomes" id="UP000261540">
    <property type="component" value="Unplaced"/>
</dbReference>
<keyword evidence="2" id="KW-1185">Reference proteome</keyword>
<reference evidence="1" key="1">
    <citation type="submission" date="2025-08" db="UniProtKB">
        <authorList>
            <consortium name="Ensembl"/>
        </authorList>
    </citation>
    <scope>IDENTIFICATION</scope>
</reference>
<sequence length="99" mass="11181">MGVRGLYSYVMGKKDFFQEVKVQDTKLIIDGSNILYYLAFWPTLDLLRVPSSVPSSYLCPSHPPYRGPKINGLSFSFCIQPSVIRMSFSASQSETNTVY</sequence>
<dbReference type="AlphaFoldDB" id="A0A3B3SVL8"/>
<dbReference type="Ensembl" id="ENSPKIT00000015720.1">
    <property type="protein sequence ID" value="ENSPKIP00000034797.1"/>
    <property type="gene ID" value="ENSPKIG00000013994.1"/>
</dbReference>
<accession>A0A3B3SVL8</accession>
<evidence type="ECO:0000313" key="2">
    <source>
        <dbReference type="Proteomes" id="UP000261540"/>
    </source>
</evidence>
<reference evidence="1" key="2">
    <citation type="submission" date="2025-09" db="UniProtKB">
        <authorList>
            <consortium name="Ensembl"/>
        </authorList>
    </citation>
    <scope>IDENTIFICATION</scope>
</reference>
<proteinExistence type="predicted"/>
<evidence type="ECO:0000313" key="1">
    <source>
        <dbReference type="Ensembl" id="ENSPKIP00000034797.1"/>
    </source>
</evidence>
<evidence type="ECO:0008006" key="3">
    <source>
        <dbReference type="Google" id="ProtNLM"/>
    </source>
</evidence>
<name>A0A3B3SVL8_9TELE</name>
<organism evidence="1 2">
    <name type="scientific">Paramormyrops kingsleyae</name>
    <dbReference type="NCBI Taxonomy" id="1676925"/>
    <lineage>
        <taxon>Eukaryota</taxon>
        <taxon>Metazoa</taxon>
        <taxon>Chordata</taxon>
        <taxon>Craniata</taxon>
        <taxon>Vertebrata</taxon>
        <taxon>Euteleostomi</taxon>
        <taxon>Actinopterygii</taxon>
        <taxon>Neopterygii</taxon>
        <taxon>Teleostei</taxon>
        <taxon>Osteoglossocephala</taxon>
        <taxon>Osteoglossomorpha</taxon>
        <taxon>Osteoglossiformes</taxon>
        <taxon>Mormyridae</taxon>
        <taxon>Paramormyrops</taxon>
    </lineage>
</organism>